<feature type="domain" description="RING-type" evidence="1">
    <location>
        <begin position="65"/>
        <end position="97"/>
    </location>
</feature>
<dbReference type="AlphaFoldDB" id="A0AAD3Y5H7"/>
<keyword evidence="3" id="KW-1185">Reference proteome</keyword>
<comment type="caution">
    <text evidence="2">The sequence shown here is derived from an EMBL/GenBank/DDBJ whole genome shotgun (WGS) entry which is preliminary data.</text>
</comment>
<proteinExistence type="predicted"/>
<organism evidence="2 3">
    <name type="scientific">Nepenthes gracilis</name>
    <name type="common">Slender pitcher plant</name>
    <dbReference type="NCBI Taxonomy" id="150966"/>
    <lineage>
        <taxon>Eukaryota</taxon>
        <taxon>Viridiplantae</taxon>
        <taxon>Streptophyta</taxon>
        <taxon>Embryophyta</taxon>
        <taxon>Tracheophyta</taxon>
        <taxon>Spermatophyta</taxon>
        <taxon>Magnoliopsida</taxon>
        <taxon>eudicotyledons</taxon>
        <taxon>Gunneridae</taxon>
        <taxon>Pentapetalae</taxon>
        <taxon>Caryophyllales</taxon>
        <taxon>Nepenthaceae</taxon>
        <taxon>Nepenthes</taxon>
    </lineage>
</organism>
<dbReference type="Proteomes" id="UP001279734">
    <property type="component" value="Unassembled WGS sequence"/>
</dbReference>
<dbReference type="PANTHER" id="PTHR47258">
    <property type="match status" value="1"/>
</dbReference>
<dbReference type="EMBL" id="BSYO01000033">
    <property type="protein sequence ID" value="GMH27541.1"/>
    <property type="molecule type" value="Genomic_DNA"/>
</dbReference>
<reference evidence="2" key="1">
    <citation type="submission" date="2023-05" db="EMBL/GenBank/DDBJ databases">
        <title>Nepenthes gracilis genome sequencing.</title>
        <authorList>
            <person name="Fukushima K."/>
        </authorList>
    </citation>
    <scope>NUCLEOTIDE SEQUENCE</scope>
    <source>
        <strain evidence="2">SING2019-196</strain>
    </source>
</reference>
<dbReference type="Pfam" id="PF13639">
    <property type="entry name" value="zf-RING_2"/>
    <property type="match status" value="1"/>
</dbReference>
<dbReference type="InterPro" id="IPR001841">
    <property type="entry name" value="Znf_RING"/>
</dbReference>
<evidence type="ECO:0000259" key="1">
    <source>
        <dbReference type="Pfam" id="PF13639"/>
    </source>
</evidence>
<dbReference type="InterPro" id="IPR013083">
    <property type="entry name" value="Znf_RING/FYVE/PHD"/>
</dbReference>
<evidence type="ECO:0000313" key="3">
    <source>
        <dbReference type="Proteomes" id="UP001279734"/>
    </source>
</evidence>
<sequence length="118" mass="13209">MAINHLITPNRRVLITTHLRSSWGLLLHYTIFFHRIDYPNYGEEERQGLPATRHESDPDSAGTAECGVCLCQIQQGEEIRELRCGHQFHGVCLDGWMGIWAYHLSVVPPPASSVGKGG</sequence>
<dbReference type="PANTHER" id="PTHR47258:SF1">
    <property type="entry name" value="E3 UBIQUITIN-PROTEIN LIGASE XERICO-RELATED"/>
    <property type="match status" value="1"/>
</dbReference>
<protein>
    <recommendedName>
        <fullName evidence="1">RING-type domain-containing protein</fullName>
    </recommendedName>
</protein>
<dbReference type="Gene3D" id="3.30.40.10">
    <property type="entry name" value="Zinc/RING finger domain, C3HC4 (zinc finger)"/>
    <property type="match status" value="1"/>
</dbReference>
<name>A0AAD3Y5H7_NEPGR</name>
<evidence type="ECO:0000313" key="2">
    <source>
        <dbReference type="EMBL" id="GMH27541.1"/>
    </source>
</evidence>
<dbReference type="InterPro" id="IPR044249">
    <property type="entry name" value="XERICO-like"/>
</dbReference>
<gene>
    <name evidence="2" type="ORF">Nepgr_029384</name>
</gene>
<dbReference type="SUPFAM" id="SSF57850">
    <property type="entry name" value="RING/U-box"/>
    <property type="match status" value="1"/>
</dbReference>
<accession>A0AAD3Y5H7</accession>